<dbReference type="SUPFAM" id="SSF49899">
    <property type="entry name" value="Concanavalin A-like lectins/glucanases"/>
    <property type="match status" value="1"/>
</dbReference>
<reference evidence="6" key="1">
    <citation type="journal article" date="2019" name="Int. J. Syst. Evol. Microbiol.">
        <title>The Global Catalogue of Microorganisms (GCM) 10K type strain sequencing project: providing services to taxonomists for standard genome sequencing and annotation.</title>
        <authorList>
            <consortium name="The Broad Institute Genomics Platform"/>
            <consortium name="The Broad Institute Genome Sequencing Center for Infectious Disease"/>
            <person name="Wu L."/>
            <person name="Ma J."/>
        </authorList>
    </citation>
    <scope>NUCLEOTIDE SEQUENCE [LARGE SCALE GENOMIC DNA]</scope>
    <source>
        <strain evidence="6">NCAIM B.02333</strain>
    </source>
</reference>
<dbReference type="InterPro" id="IPR049046">
    <property type="entry name" value="Beta-AFase-like_GH127_middle"/>
</dbReference>
<keyword evidence="6" id="KW-1185">Reference proteome</keyword>
<name>A0ABV7WEV6_9MICO</name>
<accession>A0ABV7WEV6</accession>
<organism evidence="5 6">
    <name type="scientific">Aquipuribacter hungaricus</name>
    <dbReference type="NCBI Taxonomy" id="545624"/>
    <lineage>
        <taxon>Bacteria</taxon>
        <taxon>Bacillati</taxon>
        <taxon>Actinomycetota</taxon>
        <taxon>Actinomycetes</taxon>
        <taxon>Micrococcales</taxon>
        <taxon>Intrasporangiaceae</taxon>
        <taxon>Aquipuribacter</taxon>
    </lineage>
</organism>
<dbReference type="SUPFAM" id="SSF48208">
    <property type="entry name" value="Six-hairpin glycosidases"/>
    <property type="match status" value="1"/>
</dbReference>
<evidence type="ECO:0000256" key="2">
    <source>
        <dbReference type="ARBA" id="ARBA00023157"/>
    </source>
</evidence>
<proteinExistence type="predicted"/>
<dbReference type="PANTHER" id="PTHR31151">
    <property type="entry name" value="PROLINE-TRNA LIGASE (DUF1680)"/>
    <property type="match status" value="1"/>
</dbReference>
<dbReference type="SMART" id="SM00560">
    <property type="entry name" value="LamGL"/>
    <property type="match status" value="1"/>
</dbReference>
<dbReference type="Pfam" id="PF07944">
    <property type="entry name" value="Beta-AFase-like_GH127_cat"/>
    <property type="match status" value="2"/>
</dbReference>
<dbReference type="Pfam" id="PF13385">
    <property type="entry name" value="Laminin_G_3"/>
    <property type="match status" value="1"/>
</dbReference>
<evidence type="ECO:0000313" key="6">
    <source>
        <dbReference type="Proteomes" id="UP001595685"/>
    </source>
</evidence>
<evidence type="ECO:0000256" key="3">
    <source>
        <dbReference type="SAM" id="MobiDB-lite"/>
    </source>
</evidence>
<protein>
    <submittedName>
        <fullName evidence="5">Beta-L-arabinofuranosidase domain-containing protein</fullName>
    </submittedName>
</protein>
<dbReference type="EMBL" id="JBHRWW010000003">
    <property type="protein sequence ID" value="MFC3688007.1"/>
    <property type="molecule type" value="Genomic_DNA"/>
</dbReference>
<sequence>MDRSSAPPTDVTDDRETTAPGHLSRRTFVGASVVGAALAATSGGLPATAAVAGAPVVTVDPAGIPWVGAGSTAPVRPFRLHELTLGPGLMAEKRDRMKAFLRQYDERRFLVLFNQQAGRPNPPGVAVPGGWEDGGLLSGHWAGHYMTALAQAHADAGEQVFKDKLDWMVSELAACQEAITARLGTGGGGPLPEPVVGRVAGRHGKGLRLNGPSQAQHVRLPQETVSQLRAFTVATWVNLGSEATWSRVFDFGSSTAVNMFLTPRAGVAGTPPRFAITVGGSGAEQQLTGTQPLPVGQWVHLAVTLADGVGTLYVDGTPVATNPAMTLDPSSLGVPGNVWIGRSHYGDAPLDATLDEFHVFDRALSPAEVASLTTSAAGTTGGGNIAWYGFEEDGGTTALDSSANGRDAGIVAVVTDTRLWTPTHPGYLGAIPEDAVIRLGPPRFAVYGGDLSANVWAPWYTQHKIMRGLLDAYVLTGNETARDVVVRMAGWAHLALTVGDARHPDYTGGPTRDDLDLMWDTYIAGEYGGANEVFPELYALTGDETHLRTATLFDNRESLFQATVEDRDILVVTDPAAYGRRRPARLHANQHVPGFTGYLRVYEQSGDRDYLDAAAHFFGMVVPHRMFANGGTGGNYPGSNNNIEMLQNRDNIANAIAAGGSESCTTYNLSKLATNLFFHDQDPRYMEYVERALFNQLAGTRADTASTANPQVTYFQPLTPGVGKSYGNTGTCCGGTGLEVHTKHQETVFARSADGSTLYVNQYMSTTLDWAERGFTVTQTTGFPRAHTSRLTVDGSGRLELRLRVPHWATKGFRVSVGGVAVATGRPGTYVSVDRTWSPGDVVEVSMPFSVRVERALDRPDTQSVFWGPLLMPLLGREEDGGFRELSLYRHLRLDGDYGRAVTPAGTTAAGDPLLAAGGWTLRPWYVGDTEAHSAYFRRVEPTVVFGALDTGVPNRTRDDDLPRYDVPEAGVTSPGDDGLTFLDVVWDGAPFPTLGRFVSRVAATAADFVARGRMSEAEKATVVRAAGRSRSELLP</sequence>
<dbReference type="InterPro" id="IPR006558">
    <property type="entry name" value="LamG-like"/>
</dbReference>
<dbReference type="Proteomes" id="UP001595685">
    <property type="component" value="Unassembled WGS sequence"/>
</dbReference>
<keyword evidence="1" id="KW-0732">Signal</keyword>
<feature type="region of interest" description="Disordered" evidence="3">
    <location>
        <begin position="1"/>
        <end position="20"/>
    </location>
</feature>
<evidence type="ECO:0000313" key="5">
    <source>
        <dbReference type="EMBL" id="MFC3688007.1"/>
    </source>
</evidence>
<keyword evidence="2" id="KW-1015">Disulfide bond</keyword>
<dbReference type="Gene3D" id="2.60.120.200">
    <property type="match status" value="1"/>
</dbReference>
<dbReference type="InterPro" id="IPR012878">
    <property type="entry name" value="Beta-AFase-like_GH127_cat"/>
</dbReference>
<dbReference type="InterPro" id="IPR006311">
    <property type="entry name" value="TAT_signal"/>
</dbReference>
<dbReference type="Pfam" id="PF20736">
    <property type="entry name" value="Glyco_hydro127M"/>
    <property type="match status" value="1"/>
</dbReference>
<comment type="caution">
    <text evidence="5">The sequence shown here is derived from an EMBL/GenBank/DDBJ whole genome shotgun (WGS) entry which is preliminary data.</text>
</comment>
<gene>
    <name evidence="5" type="ORF">ACFOLH_06590</name>
</gene>
<feature type="domain" description="LamG-like jellyroll fold" evidence="4">
    <location>
        <begin position="229"/>
        <end position="367"/>
    </location>
</feature>
<evidence type="ECO:0000259" key="4">
    <source>
        <dbReference type="SMART" id="SM00560"/>
    </source>
</evidence>
<dbReference type="PROSITE" id="PS51318">
    <property type="entry name" value="TAT"/>
    <property type="match status" value="1"/>
</dbReference>
<dbReference type="PANTHER" id="PTHR31151:SF0">
    <property type="entry name" value="PROLINE-TRNA LIGASE (DUF1680)"/>
    <property type="match status" value="1"/>
</dbReference>
<dbReference type="InterPro" id="IPR013320">
    <property type="entry name" value="ConA-like_dom_sf"/>
</dbReference>
<dbReference type="InterPro" id="IPR008928">
    <property type="entry name" value="6-hairpin_glycosidase_sf"/>
</dbReference>
<dbReference type="RefSeq" id="WP_340294559.1">
    <property type="nucleotide sequence ID" value="NZ_JBBEOI010000167.1"/>
</dbReference>
<evidence type="ECO:0000256" key="1">
    <source>
        <dbReference type="ARBA" id="ARBA00022729"/>
    </source>
</evidence>